<feature type="transmembrane region" description="Helical" evidence="2">
    <location>
        <begin position="603"/>
        <end position="622"/>
    </location>
</feature>
<feature type="transmembrane region" description="Helical" evidence="2">
    <location>
        <begin position="578"/>
        <end position="597"/>
    </location>
</feature>
<feature type="transmembrane region" description="Helical" evidence="2">
    <location>
        <begin position="337"/>
        <end position="356"/>
    </location>
</feature>
<keyword evidence="2" id="KW-1133">Transmembrane helix</keyword>
<feature type="transmembrane region" description="Helical" evidence="2">
    <location>
        <begin position="475"/>
        <end position="494"/>
    </location>
</feature>
<feature type="compositionally biased region" description="Low complexity" evidence="1">
    <location>
        <begin position="22"/>
        <end position="35"/>
    </location>
</feature>
<feature type="transmembrane region" description="Helical" evidence="2">
    <location>
        <begin position="266"/>
        <end position="289"/>
    </location>
</feature>
<feature type="transmembrane region" description="Helical" evidence="2">
    <location>
        <begin position="506"/>
        <end position="532"/>
    </location>
</feature>
<reference evidence="3 4" key="1">
    <citation type="submission" date="2016-10" db="EMBL/GenBank/DDBJ databases">
        <authorList>
            <person name="de Groot N.N."/>
        </authorList>
    </citation>
    <scope>NUCLEOTIDE SEQUENCE [LARGE SCALE GENOMIC DNA]</scope>
    <source>
        <strain evidence="3 4">CGMCC 4.2022</strain>
    </source>
</reference>
<dbReference type="EMBL" id="FNIE01000005">
    <property type="protein sequence ID" value="SDN65882.1"/>
    <property type="molecule type" value="Genomic_DNA"/>
</dbReference>
<feature type="transmembrane region" description="Helical" evidence="2">
    <location>
        <begin position="552"/>
        <end position="571"/>
    </location>
</feature>
<evidence type="ECO:0000313" key="4">
    <source>
        <dbReference type="Proteomes" id="UP000199341"/>
    </source>
</evidence>
<feature type="region of interest" description="Disordered" evidence="1">
    <location>
        <begin position="1"/>
        <end position="49"/>
    </location>
</feature>
<evidence type="ECO:0000313" key="3">
    <source>
        <dbReference type="EMBL" id="SDN65882.1"/>
    </source>
</evidence>
<feature type="transmembrane region" description="Helical" evidence="2">
    <location>
        <begin position="310"/>
        <end position="331"/>
    </location>
</feature>
<sequence length="630" mass="64796">MGEPAHEAIHEAIQEPAHEPTHAAAPAGLPAWLDADPAEEPEPAQATEEWPRHALLAEPGTGADARTGTGVGADTVLGNGTAAVHAWADDADSHADPFANPAGEARHRPHPQDVDHWAGPAVFAEPLTDGLPRARADAGLWADPIPDRESHAGGSTAADPWAGPAVHPEGTQLRGHSVPFEQSVPFDEAEPFDRADPYEWSASFEGRGPSERRKAAGHAETAPTADPAGPGGKGSAAAIASSVADQGVAAFTNIIVLVVAARLSSAAAFSVFSMVYMVFTVLLGVNVSYVGQALVLERGSERVRAACRSAVAFTATASALLGWSMAAVLAFTGGTTAHGLAVLGAVLPIVLTQDGMRYCFSALRLPHLALVADTVRLLVAVPALAVQPQGTGAVRLVGVWGLSGLPALLVAALLLRPRLKGAPVDILPYVRRGHLGQRFVVEFGVGNATSQLAVVGLGLFAAPLAVGALRGATTLFGPMNVLFNSATAFGPPLLNRVRGTTAKVRATVVLAAALAGTAVAWTAVLMLLPAHAGRQLLGATWSASSALLPASGSQYACIALGTSALLTLRVLQPRATLPIQVAFSLTSVVLMLLGYHLDGVLGAAWGLALGSLLKAAALWLRISREQSRSQ</sequence>
<dbReference type="STRING" id="310781.SAMN05216259_10595"/>
<evidence type="ECO:0000256" key="2">
    <source>
        <dbReference type="SAM" id="Phobius"/>
    </source>
</evidence>
<dbReference type="Proteomes" id="UP000199341">
    <property type="component" value="Unassembled WGS sequence"/>
</dbReference>
<feature type="transmembrane region" description="Helical" evidence="2">
    <location>
        <begin position="368"/>
        <end position="386"/>
    </location>
</feature>
<protein>
    <submittedName>
        <fullName evidence="3">Membrane protein involved in the export of O-antigen and teichoic acid</fullName>
    </submittedName>
</protein>
<organism evidence="3 4">
    <name type="scientific">Actinacidiphila guanduensis</name>
    <dbReference type="NCBI Taxonomy" id="310781"/>
    <lineage>
        <taxon>Bacteria</taxon>
        <taxon>Bacillati</taxon>
        <taxon>Actinomycetota</taxon>
        <taxon>Actinomycetes</taxon>
        <taxon>Kitasatosporales</taxon>
        <taxon>Streptomycetaceae</taxon>
        <taxon>Actinacidiphila</taxon>
    </lineage>
</organism>
<keyword evidence="4" id="KW-1185">Reference proteome</keyword>
<proteinExistence type="predicted"/>
<keyword evidence="2" id="KW-0472">Membrane</keyword>
<feature type="compositionally biased region" description="Basic and acidic residues" evidence="1">
    <location>
        <begin position="1"/>
        <end position="21"/>
    </location>
</feature>
<keyword evidence="2" id="KW-0812">Transmembrane</keyword>
<name>A0A1H0D6T3_9ACTN</name>
<accession>A0A1H0D6T3</accession>
<feature type="region of interest" description="Disordered" evidence="1">
    <location>
        <begin position="199"/>
        <end position="236"/>
    </location>
</feature>
<feature type="compositionally biased region" description="Basic and acidic residues" evidence="1">
    <location>
        <begin position="104"/>
        <end position="116"/>
    </location>
</feature>
<gene>
    <name evidence="3" type="ORF">SAMN05216259_10595</name>
</gene>
<feature type="transmembrane region" description="Helical" evidence="2">
    <location>
        <begin position="392"/>
        <end position="415"/>
    </location>
</feature>
<feature type="region of interest" description="Disordered" evidence="1">
    <location>
        <begin position="92"/>
        <end position="117"/>
    </location>
</feature>
<dbReference type="AlphaFoldDB" id="A0A1H0D6T3"/>
<evidence type="ECO:0000256" key="1">
    <source>
        <dbReference type="SAM" id="MobiDB-lite"/>
    </source>
</evidence>
<feature type="region of interest" description="Disordered" evidence="1">
    <location>
        <begin position="143"/>
        <end position="175"/>
    </location>
</feature>